<dbReference type="InterPro" id="IPR043136">
    <property type="entry name" value="B30.2/SPRY_sf"/>
</dbReference>
<evidence type="ECO:0000256" key="5">
    <source>
        <dbReference type="SAM" id="MobiDB-lite"/>
    </source>
</evidence>
<dbReference type="InterPro" id="IPR003877">
    <property type="entry name" value="SPRY_dom"/>
</dbReference>
<dbReference type="SUPFAM" id="SSF49899">
    <property type="entry name" value="Concanavalin A-like lectins/glucanases"/>
    <property type="match status" value="1"/>
</dbReference>
<dbReference type="Gene3D" id="2.60.120.920">
    <property type="match status" value="1"/>
</dbReference>
<evidence type="ECO:0000256" key="6">
    <source>
        <dbReference type="SAM" id="Phobius"/>
    </source>
</evidence>
<dbReference type="InterPro" id="IPR001870">
    <property type="entry name" value="B30.2/SPRY"/>
</dbReference>
<dbReference type="InterPro" id="IPR050618">
    <property type="entry name" value="Ubq-SigPath_Reg"/>
</dbReference>
<keyword evidence="9" id="KW-1185">Reference proteome</keyword>
<evidence type="ECO:0000313" key="9">
    <source>
        <dbReference type="Proteomes" id="UP001213623"/>
    </source>
</evidence>
<dbReference type="PANTHER" id="PTHR12864">
    <property type="entry name" value="RAN BINDING PROTEIN 9-RELATED"/>
    <property type="match status" value="1"/>
</dbReference>
<dbReference type="Proteomes" id="UP001213623">
    <property type="component" value="Chromosome 2"/>
</dbReference>
<keyword evidence="2 6" id="KW-0812">Transmembrane</keyword>
<proteinExistence type="predicted"/>
<dbReference type="Pfam" id="PF00622">
    <property type="entry name" value="SPRY"/>
    <property type="match status" value="1"/>
</dbReference>
<dbReference type="GO" id="GO:0016020">
    <property type="term" value="C:membrane"/>
    <property type="evidence" value="ECO:0007669"/>
    <property type="project" value="UniProtKB-SubCell"/>
</dbReference>
<keyword evidence="4 6" id="KW-0472">Membrane</keyword>
<dbReference type="InterPro" id="IPR013320">
    <property type="entry name" value="ConA-like_dom_sf"/>
</dbReference>
<dbReference type="EMBL" id="CP119893">
    <property type="protein sequence ID" value="WFD25888.1"/>
    <property type="molecule type" value="Genomic_DNA"/>
</dbReference>
<comment type="subcellular location">
    <subcellularLocation>
        <location evidence="1">Membrane</location>
        <topology evidence="1">Single-pass membrane protein</topology>
    </subcellularLocation>
</comment>
<evidence type="ECO:0000259" key="7">
    <source>
        <dbReference type="PROSITE" id="PS50188"/>
    </source>
</evidence>
<protein>
    <submittedName>
        <fullName evidence="8">Protein ssh4</fullName>
    </submittedName>
</protein>
<gene>
    <name evidence="8" type="primary">ssh4</name>
    <name evidence="8" type="ORF">MNAN1_000856</name>
</gene>
<evidence type="ECO:0000256" key="2">
    <source>
        <dbReference type="ARBA" id="ARBA00022692"/>
    </source>
</evidence>
<reference evidence="8" key="1">
    <citation type="submission" date="2023-03" db="EMBL/GenBank/DDBJ databases">
        <title>Mating type loci evolution in Malassezia.</title>
        <authorList>
            <person name="Coelho M.A."/>
        </authorList>
    </citation>
    <scope>NUCLEOTIDE SEQUENCE</scope>
    <source>
        <strain evidence="8">CBS 9557</strain>
    </source>
</reference>
<evidence type="ECO:0000313" key="8">
    <source>
        <dbReference type="EMBL" id="WFD25888.1"/>
    </source>
</evidence>
<dbReference type="PROSITE" id="PS50188">
    <property type="entry name" value="B302_SPRY"/>
    <property type="match status" value="1"/>
</dbReference>
<evidence type="ECO:0000256" key="4">
    <source>
        <dbReference type="ARBA" id="ARBA00023136"/>
    </source>
</evidence>
<dbReference type="AlphaFoldDB" id="A0AAF0EI29"/>
<organism evidence="8 9">
    <name type="scientific">Malassezia nana</name>
    <dbReference type="NCBI Taxonomy" id="180528"/>
    <lineage>
        <taxon>Eukaryota</taxon>
        <taxon>Fungi</taxon>
        <taxon>Dikarya</taxon>
        <taxon>Basidiomycota</taxon>
        <taxon>Ustilaginomycotina</taxon>
        <taxon>Malasseziomycetes</taxon>
        <taxon>Malasseziales</taxon>
        <taxon>Malasseziaceae</taxon>
        <taxon>Malassezia</taxon>
    </lineage>
</organism>
<feature type="transmembrane region" description="Helical" evidence="6">
    <location>
        <begin position="26"/>
        <end position="54"/>
    </location>
</feature>
<evidence type="ECO:0000256" key="1">
    <source>
        <dbReference type="ARBA" id="ARBA00004167"/>
    </source>
</evidence>
<feature type="domain" description="B30.2/SPRY" evidence="7">
    <location>
        <begin position="117"/>
        <end position="310"/>
    </location>
</feature>
<feature type="region of interest" description="Disordered" evidence="5">
    <location>
        <begin position="396"/>
        <end position="431"/>
    </location>
</feature>
<accession>A0AAF0EI29</accession>
<keyword evidence="3 6" id="KW-1133">Transmembrane helix</keyword>
<name>A0AAF0EI29_9BASI</name>
<dbReference type="CDD" id="cd12910">
    <property type="entry name" value="SPRY_SSH4_like"/>
    <property type="match status" value="1"/>
</dbReference>
<sequence>MPSIYASSGQDIVGATSEPGTSVTELLLLLLPLTMIAVAMVFIIIAPFVMYLVLRLRPGISLGDQSGPVNVALEEPLEHSPAVQSAYQCWLEQADDATRAGFERAARWCQQNPLRSQRDTDITMPQFLGIQEKGVSAWSFDPPYEADLGVLVSSRTEIQFLADSIGMAPEEGGACSVQSNLPLPKQNEVYYWEAKMFNKPATTNVTLGLSTKPYPPFRAPGLCKHSVGYFSQDGSKCYNHPFHMHSYGPAYVHGDVIGVGYRPRTGSVFFTRNGIRLPEAYTGLYNYNLFPTVAADGPAEIHVNLGQAGFVFIEANVKRWGLAPMVGTLAPPPAYGQDKDSILIESAYAPSSSGQLRTDSGVGELVRVPSYDAAVPEAAASQNDRAGPQGIYLTTLRTTPAPQPPPYSAVPANGSMPGPADGAPSHTSTPSTFQGAIHTLHGWLSTWHRPRRDTSSGTPEVLSTELAGVLVD</sequence>
<dbReference type="SMART" id="SM00449">
    <property type="entry name" value="SPRY"/>
    <property type="match status" value="1"/>
</dbReference>
<evidence type="ECO:0000256" key="3">
    <source>
        <dbReference type="ARBA" id="ARBA00022989"/>
    </source>
</evidence>
<dbReference type="InterPro" id="IPR035780">
    <property type="entry name" value="SPRY_Ssh4-like"/>
</dbReference>